<dbReference type="PROSITE" id="PS00108">
    <property type="entry name" value="PROTEIN_KINASE_ST"/>
    <property type="match status" value="1"/>
</dbReference>
<dbReference type="SUPFAM" id="SSF56112">
    <property type="entry name" value="Protein kinase-like (PK-like)"/>
    <property type="match status" value="1"/>
</dbReference>
<reference evidence="8 9" key="2">
    <citation type="submission" date="2014-03" db="EMBL/GenBank/DDBJ databases">
        <title>The Genome Sequence of Anncaliia algerae insect isolate PRA339.</title>
        <authorList>
            <consortium name="The Broad Institute Genome Sequencing Platform"/>
            <consortium name="The Broad Institute Genome Sequencing Center for Infectious Disease"/>
            <person name="Cuomo C."/>
            <person name="Becnel J."/>
            <person name="Sanscrainte N."/>
            <person name="Walker B."/>
            <person name="Young S.K."/>
            <person name="Zeng Q."/>
            <person name="Gargeya S."/>
            <person name="Fitzgerald M."/>
            <person name="Haas B."/>
            <person name="Abouelleil A."/>
            <person name="Alvarado L."/>
            <person name="Arachchi H.M."/>
            <person name="Berlin A.M."/>
            <person name="Chapman S.B."/>
            <person name="Dewar J."/>
            <person name="Goldberg J."/>
            <person name="Griggs A."/>
            <person name="Gujja S."/>
            <person name="Hansen M."/>
            <person name="Howarth C."/>
            <person name="Imamovic A."/>
            <person name="Larimer J."/>
            <person name="McCowan C."/>
            <person name="Murphy C."/>
            <person name="Neiman D."/>
            <person name="Pearson M."/>
            <person name="Priest M."/>
            <person name="Roberts A."/>
            <person name="Saif S."/>
            <person name="Shea T."/>
            <person name="Sisk P."/>
            <person name="Sykes S."/>
            <person name="Wortman J."/>
            <person name="Nusbaum C."/>
            <person name="Birren B."/>
        </authorList>
    </citation>
    <scope>NUCLEOTIDE SEQUENCE [LARGE SCALE GENOMIC DNA]</scope>
    <source>
        <strain evidence="8 9">PRA339</strain>
    </source>
</reference>
<evidence type="ECO:0000313" key="9">
    <source>
        <dbReference type="Proteomes" id="UP000030655"/>
    </source>
</evidence>
<evidence type="ECO:0000313" key="8">
    <source>
        <dbReference type="EMBL" id="KCZ81315.1"/>
    </source>
</evidence>
<protein>
    <submittedName>
        <fullName evidence="8">CMGC/DYRK/YAK protein kinase</fullName>
    </submittedName>
</protein>
<evidence type="ECO:0000256" key="1">
    <source>
        <dbReference type="ARBA" id="ARBA00022527"/>
    </source>
</evidence>
<dbReference type="PROSITE" id="PS00107">
    <property type="entry name" value="PROTEIN_KINASE_ATP"/>
    <property type="match status" value="1"/>
</dbReference>
<dbReference type="GO" id="GO:0004674">
    <property type="term" value="F:protein serine/threonine kinase activity"/>
    <property type="evidence" value="ECO:0007669"/>
    <property type="project" value="UniProtKB-KW"/>
</dbReference>
<keyword evidence="1" id="KW-0723">Serine/threonine-protein kinase</keyword>
<sequence>MEKKSLTFPFEVVRNGCDNVEGNLVVYEGDIITFRNIKYEVISFLGKGSYGQVFKCRNINYNELIALKISKGELIYTKPSLKEASILYRLNPISENTFVKIKEDFDFKGHHCLVLELLSYNLYEYLKFNNFAGIDHRSLKKIAIQTLKALSVLHSCQIIHSDVKPENILLETADFNVKMIDLGASFYPNEQIRRDFYIQSRYYRAPEVLNKQHVSTSIDIWSLGCVFYELYMGKPLFAGESNNDQLERISFFFGDNFLKNQPSLERRVSFNENNKVMEYRRKMSFGFKNTNDILNNEIKGPVDYKRKESHGFNKSESPFNNGIKSSVDYKRKMSQNAFDYKRKNSFYKEKFNESESEAHKKNEADENDLNERMDYFVNNIKYDEEKESLLGNYFANGNDQHMQDKTVYEVKDEYMHGDKIIRSNRKVTFEENVKRNYLRKEDCIKLVSLKENSLDTTNFLDLLFKMIEPHALLRPTAKELLSHKYLLDNDCTTGGMVISLEDKVSTEDYRDINPLPSKQDLKTFSSNYSINDNKHLRRWTYFENSKKKEK</sequence>
<keyword evidence="9" id="KW-1185">Reference proteome</keyword>
<feature type="domain" description="Protein kinase" evidence="7">
    <location>
        <begin position="39"/>
        <end position="486"/>
    </location>
</feature>
<keyword evidence="5 6" id="KW-0067">ATP-binding</keyword>
<dbReference type="VEuPathDB" id="MicrosporidiaDB:H312_01194"/>
<keyword evidence="4 8" id="KW-0418">Kinase</keyword>
<dbReference type="PANTHER" id="PTHR24058">
    <property type="entry name" value="DUAL SPECIFICITY PROTEIN KINASE"/>
    <property type="match status" value="1"/>
</dbReference>
<gene>
    <name evidence="8" type="ORF">H312_01194</name>
</gene>
<proteinExistence type="predicted"/>
<dbReference type="PROSITE" id="PS50011">
    <property type="entry name" value="PROTEIN_KINASE_DOM"/>
    <property type="match status" value="1"/>
</dbReference>
<dbReference type="Proteomes" id="UP000030655">
    <property type="component" value="Unassembled WGS sequence"/>
</dbReference>
<evidence type="ECO:0000259" key="7">
    <source>
        <dbReference type="PROSITE" id="PS50011"/>
    </source>
</evidence>
<dbReference type="HOGENOM" id="CLU_495167_0_0_1"/>
<evidence type="ECO:0000256" key="2">
    <source>
        <dbReference type="ARBA" id="ARBA00022679"/>
    </source>
</evidence>
<feature type="binding site" evidence="6">
    <location>
        <position position="68"/>
    </location>
    <ligand>
        <name>ATP</name>
        <dbReference type="ChEBI" id="CHEBI:30616"/>
    </ligand>
</feature>
<keyword evidence="3 6" id="KW-0547">Nucleotide-binding</keyword>
<dbReference type="InterPro" id="IPR017441">
    <property type="entry name" value="Protein_kinase_ATP_BS"/>
</dbReference>
<dbReference type="Gene3D" id="1.10.510.10">
    <property type="entry name" value="Transferase(Phosphotransferase) domain 1"/>
    <property type="match status" value="1"/>
</dbReference>
<dbReference type="Pfam" id="PF00069">
    <property type="entry name" value="Pkinase"/>
    <property type="match status" value="1"/>
</dbReference>
<dbReference type="InterPro" id="IPR008271">
    <property type="entry name" value="Ser/Thr_kinase_AS"/>
</dbReference>
<dbReference type="SMART" id="SM00220">
    <property type="entry name" value="S_TKc"/>
    <property type="match status" value="1"/>
</dbReference>
<reference evidence="9" key="1">
    <citation type="submission" date="2013-02" db="EMBL/GenBank/DDBJ databases">
        <authorList>
            <consortium name="The Broad Institute Genome Sequencing Platform"/>
            <person name="Cuomo C."/>
            <person name="Becnel J."/>
            <person name="Sanscrainte N."/>
            <person name="Walker B."/>
            <person name="Young S.K."/>
            <person name="Zeng Q."/>
            <person name="Gargeya S."/>
            <person name="Fitzgerald M."/>
            <person name="Haas B."/>
            <person name="Abouelleil A."/>
            <person name="Alvarado L."/>
            <person name="Arachchi H.M."/>
            <person name="Berlin A.M."/>
            <person name="Chapman S.B."/>
            <person name="Dewar J."/>
            <person name="Goldberg J."/>
            <person name="Griggs A."/>
            <person name="Gujja S."/>
            <person name="Hansen M."/>
            <person name="Howarth C."/>
            <person name="Imamovic A."/>
            <person name="Larimer J."/>
            <person name="McCowan C."/>
            <person name="Murphy C."/>
            <person name="Neiman D."/>
            <person name="Pearson M."/>
            <person name="Priest M."/>
            <person name="Roberts A."/>
            <person name="Saif S."/>
            <person name="Shea T."/>
            <person name="Sisk P."/>
            <person name="Sykes S."/>
            <person name="Wortman J."/>
            <person name="Nusbaum C."/>
            <person name="Birren B."/>
        </authorList>
    </citation>
    <scope>NUCLEOTIDE SEQUENCE [LARGE SCALE GENOMIC DNA]</scope>
    <source>
        <strain evidence="9">PRA339</strain>
    </source>
</reference>
<dbReference type="AlphaFoldDB" id="A0A059F284"/>
<accession>A0A059F284</accession>
<organism evidence="8 9">
    <name type="scientific">Anncaliia algerae PRA339</name>
    <dbReference type="NCBI Taxonomy" id="1288291"/>
    <lineage>
        <taxon>Eukaryota</taxon>
        <taxon>Fungi</taxon>
        <taxon>Fungi incertae sedis</taxon>
        <taxon>Microsporidia</taxon>
        <taxon>Tubulinosematoidea</taxon>
        <taxon>Tubulinosematidae</taxon>
        <taxon>Anncaliia</taxon>
    </lineage>
</organism>
<dbReference type="InterPro" id="IPR011009">
    <property type="entry name" value="Kinase-like_dom_sf"/>
</dbReference>
<dbReference type="STRING" id="1288291.A0A059F284"/>
<evidence type="ECO:0000256" key="5">
    <source>
        <dbReference type="ARBA" id="ARBA00022840"/>
    </source>
</evidence>
<dbReference type="OrthoDB" id="9332038at2759"/>
<evidence type="ECO:0000256" key="4">
    <source>
        <dbReference type="ARBA" id="ARBA00022777"/>
    </source>
</evidence>
<dbReference type="InterPro" id="IPR000719">
    <property type="entry name" value="Prot_kinase_dom"/>
</dbReference>
<dbReference type="InterPro" id="IPR050494">
    <property type="entry name" value="Ser_Thr_dual-spec_kinase"/>
</dbReference>
<evidence type="ECO:0000256" key="3">
    <source>
        <dbReference type="ARBA" id="ARBA00022741"/>
    </source>
</evidence>
<dbReference type="Gene3D" id="3.30.200.20">
    <property type="entry name" value="Phosphorylase Kinase, domain 1"/>
    <property type="match status" value="1"/>
</dbReference>
<evidence type="ECO:0000256" key="6">
    <source>
        <dbReference type="PROSITE-ProRule" id="PRU10141"/>
    </source>
</evidence>
<name>A0A059F284_9MICR</name>
<keyword evidence="2" id="KW-0808">Transferase</keyword>
<dbReference type="GO" id="GO:0005524">
    <property type="term" value="F:ATP binding"/>
    <property type="evidence" value="ECO:0007669"/>
    <property type="project" value="UniProtKB-UniRule"/>
</dbReference>
<dbReference type="EMBL" id="KK365144">
    <property type="protein sequence ID" value="KCZ81315.1"/>
    <property type="molecule type" value="Genomic_DNA"/>
</dbReference>